<feature type="region of interest" description="Disordered" evidence="1">
    <location>
        <begin position="190"/>
        <end position="213"/>
    </location>
</feature>
<dbReference type="AlphaFoldDB" id="A0A6A6RSV6"/>
<dbReference type="Proteomes" id="UP000799753">
    <property type="component" value="Unassembled WGS sequence"/>
</dbReference>
<evidence type="ECO:0000313" key="2">
    <source>
        <dbReference type="EMBL" id="KAF2638679.1"/>
    </source>
</evidence>
<evidence type="ECO:0000256" key="1">
    <source>
        <dbReference type="SAM" id="MobiDB-lite"/>
    </source>
</evidence>
<feature type="compositionally biased region" description="Basic and acidic residues" evidence="1">
    <location>
        <begin position="474"/>
        <end position="491"/>
    </location>
</feature>
<proteinExistence type="predicted"/>
<feature type="compositionally biased region" description="Low complexity" evidence="1">
    <location>
        <begin position="536"/>
        <end position="545"/>
    </location>
</feature>
<feature type="compositionally biased region" description="Polar residues" evidence="1">
    <location>
        <begin position="190"/>
        <end position="205"/>
    </location>
</feature>
<organism evidence="2 3">
    <name type="scientific">Massarina eburnea CBS 473.64</name>
    <dbReference type="NCBI Taxonomy" id="1395130"/>
    <lineage>
        <taxon>Eukaryota</taxon>
        <taxon>Fungi</taxon>
        <taxon>Dikarya</taxon>
        <taxon>Ascomycota</taxon>
        <taxon>Pezizomycotina</taxon>
        <taxon>Dothideomycetes</taxon>
        <taxon>Pleosporomycetidae</taxon>
        <taxon>Pleosporales</taxon>
        <taxon>Massarineae</taxon>
        <taxon>Massarinaceae</taxon>
        <taxon>Massarina</taxon>
    </lineage>
</organism>
<accession>A0A6A6RSV6</accession>
<feature type="compositionally biased region" description="Polar residues" evidence="1">
    <location>
        <begin position="456"/>
        <end position="466"/>
    </location>
</feature>
<dbReference type="OrthoDB" id="3694175at2759"/>
<reference evidence="2" key="1">
    <citation type="journal article" date="2020" name="Stud. Mycol.">
        <title>101 Dothideomycetes genomes: a test case for predicting lifestyles and emergence of pathogens.</title>
        <authorList>
            <person name="Haridas S."/>
            <person name="Albert R."/>
            <person name="Binder M."/>
            <person name="Bloem J."/>
            <person name="Labutti K."/>
            <person name="Salamov A."/>
            <person name="Andreopoulos B."/>
            <person name="Baker S."/>
            <person name="Barry K."/>
            <person name="Bills G."/>
            <person name="Bluhm B."/>
            <person name="Cannon C."/>
            <person name="Castanera R."/>
            <person name="Culley D."/>
            <person name="Daum C."/>
            <person name="Ezra D."/>
            <person name="Gonzalez J."/>
            <person name="Henrissat B."/>
            <person name="Kuo A."/>
            <person name="Liang C."/>
            <person name="Lipzen A."/>
            <person name="Lutzoni F."/>
            <person name="Magnuson J."/>
            <person name="Mondo S."/>
            <person name="Nolan M."/>
            <person name="Ohm R."/>
            <person name="Pangilinan J."/>
            <person name="Park H.-J."/>
            <person name="Ramirez L."/>
            <person name="Alfaro M."/>
            <person name="Sun H."/>
            <person name="Tritt A."/>
            <person name="Yoshinaga Y."/>
            <person name="Zwiers L.-H."/>
            <person name="Turgeon B."/>
            <person name="Goodwin S."/>
            <person name="Spatafora J."/>
            <person name="Crous P."/>
            <person name="Grigoriev I."/>
        </authorList>
    </citation>
    <scope>NUCLEOTIDE SEQUENCE</scope>
    <source>
        <strain evidence="2">CBS 473.64</strain>
    </source>
</reference>
<feature type="region of interest" description="Disordered" evidence="1">
    <location>
        <begin position="444"/>
        <end position="595"/>
    </location>
</feature>
<name>A0A6A6RSV6_9PLEO</name>
<evidence type="ECO:0000313" key="3">
    <source>
        <dbReference type="Proteomes" id="UP000799753"/>
    </source>
</evidence>
<protein>
    <submittedName>
        <fullName evidence="2">Uncharacterized protein</fullName>
    </submittedName>
</protein>
<gene>
    <name evidence="2" type="ORF">P280DRAFT_520127</name>
</gene>
<sequence length="595" mass="67666">MAREFCDSRAIKSLAQFEEWKQDRNGNADSPPQVHFTDISKLIQCSDGEKPVMAMLLTYDHTYCLRRSVQLQGQLKEAYAEREENKPHLAKRKNDAEKVVDDAAEGDSSLGIMFSRGEIKKDSFEEQVQQWAQKFKWARKEIKAVEKINEATTARITSLEKEWAIYCDKICSFYREMLIRSGVCKENGQDIETTTELSEPETNPNAGEMSTPDIEENCNSFLSPCTPPDAEEIHLVKCCDIYHLTTLRYKEALIAHFGHRSGYKKALREYIQEQKKHRTGDFEAEFGPIWFLRGYEASQQVDQTLDALIDAIVEVKRIGIPAHFPSLSFLDDLEPQEEIVPEIERMRTRKKVEKWRNIGLIPDSHALNSVPESYQNEPAAPVPEELKRLLEVPTTKGPLLISTEHKNICDKNDTSGTDDNFSLCIHTSPTSKAHVGAAFNQQTPQNQTADKDEYQPGSNRQHAQVQKSKKRKRTDVEESRLEVSGGKKLDPCLDTFGNIPTPQRSADPKVRETSKRKHSDDEDEKDAIIRKKSRDSSSTPQSSKSQHLEDGEDKRAHRAPSPLTSFETSLKRKRINSVDDANPPKKARKTLIPTT</sequence>
<keyword evidence="3" id="KW-1185">Reference proteome</keyword>
<feature type="compositionally biased region" description="Basic and acidic residues" evidence="1">
    <location>
        <begin position="546"/>
        <end position="555"/>
    </location>
</feature>
<dbReference type="EMBL" id="MU006789">
    <property type="protein sequence ID" value="KAF2638679.1"/>
    <property type="molecule type" value="Genomic_DNA"/>
</dbReference>